<evidence type="ECO:0008006" key="2">
    <source>
        <dbReference type="Google" id="ProtNLM"/>
    </source>
</evidence>
<sequence>MIAIIPARGGSKGLPGKNIKPLAGIPLICHTIKQAMKSTVIDKVFVSTDDENIAKIAIEAGADCPFLRPQHLSTDKSLVNDTYIYLLEQLSQFYDKEILDFAVLQPTSPLRMVDDIDNAINLFLNKNADSVVSYTEEHHPIRWHKYIDQDFQFEDIFEQTMANRQEYRISYYPNGAIYVFKSKLIKQGKWYSKKSFAYLMPRSRSVDIDTYDDFMLAECLINIQNK</sequence>
<organism evidence="1">
    <name type="scientific">marine sediment metagenome</name>
    <dbReference type="NCBI Taxonomy" id="412755"/>
    <lineage>
        <taxon>unclassified sequences</taxon>
        <taxon>metagenomes</taxon>
        <taxon>ecological metagenomes</taxon>
    </lineage>
</organism>
<dbReference type="AlphaFoldDB" id="A0A0F9FN85"/>
<dbReference type="EMBL" id="LAZR01020718">
    <property type="protein sequence ID" value="KKL87879.1"/>
    <property type="molecule type" value="Genomic_DNA"/>
</dbReference>
<comment type="caution">
    <text evidence="1">The sequence shown here is derived from an EMBL/GenBank/DDBJ whole genome shotgun (WGS) entry which is preliminary data.</text>
</comment>
<evidence type="ECO:0000313" key="1">
    <source>
        <dbReference type="EMBL" id="KKL87879.1"/>
    </source>
</evidence>
<proteinExistence type="predicted"/>
<reference evidence="1" key="1">
    <citation type="journal article" date="2015" name="Nature">
        <title>Complex archaea that bridge the gap between prokaryotes and eukaryotes.</title>
        <authorList>
            <person name="Spang A."/>
            <person name="Saw J.H."/>
            <person name="Jorgensen S.L."/>
            <person name="Zaremba-Niedzwiedzka K."/>
            <person name="Martijn J."/>
            <person name="Lind A.E."/>
            <person name="van Eijk R."/>
            <person name="Schleper C."/>
            <person name="Guy L."/>
            <person name="Ettema T.J."/>
        </authorList>
    </citation>
    <scope>NUCLEOTIDE SEQUENCE</scope>
</reference>
<gene>
    <name evidence="1" type="ORF">LCGC14_1930300</name>
</gene>
<accession>A0A0F9FN85</accession>
<name>A0A0F9FN85_9ZZZZ</name>
<dbReference type="InterPro" id="IPR003329">
    <property type="entry name" value="Cytidylyl_trans"/>
</dbReference>
<dbReference type="Gene3D" id="3.90.550.10">
    <property type="entry name" value="Spore Coat Polysaccharide Biosynthesis Protein SpsA, Chain A"/>
    <property type="match status" value="1"/>
</dbReference>
<dbReference type="CDD" id="cd02513">
    <property type="entry name" value="CMP-NeuAc_Synthase"/>
    <property type="match status" value="1"/>
</dbReference>
<dbReference type="InterPro" id="IPR029044">
    <property type="entry name" value="Nucleotide-diphossugar_trans"/>
</dbReference>
<dbReference type="GO" id="GO:0008781">
    <property type="term" value="F:N-acylneuraminate cytidylyltransferase activity"/>
    <property type="evidence" value="ECO:0007669"/>
    <property type="project" value="TreeGrafter"/>
</dbReference>
<dbReference type="PANTHER" id="PTHR21485">
    <property type="entry name" value="HAD SUPERFAMILY MEMBERS CMAS AND KDSC"/>
    <property type="match status" value="1"/>
</dbReference>
<protein>
    <recommendedName>
        <fullName evidence="2">N-acylneuraminate cytidylyltransferase</fullName>
    </recommendedName>
</protein>
<dbReference type="SUPFAM" id="SSF53448">
    <property type="entry name" value="Nucleotide-diphospho-sugar transferases"/>
    <property type="match status" value="1"/>
</dbReference>
<dbReference type="PANTHER" id="PTHR21485:SF6">
    <property type="entry name" value="N-ACYLNEURAMINATE CYTIDYLYLTRANSFERASE-RELATED"/>
    <property type="match status" value="1"/>
</dbReference>
<dbReference type="InterPro" id="IPR050793">
    <property type="entry name" value="CMP-NeuNAc_synthase"/>
</dbReference>
<dbReference type="Pfam" id="PF02348">
    <property type="entry name" value="CTP_transf_3"/>
    <property type="match status" value="1"/>
</dbReference>